<evidence type="ECO:0000313" key="1">
    <source>
        <dbReference type="EMBL" id="EMD32487.1"/>
    </source>
</evidence>
<name>M2R2N3_CERS8</name>
<keyword evidence="2" id="KW-1185">Reference proteome</keyword>
<proteinExistence type="predicted"/>
<gene>
    <name evidence="1" type="ORF">CERSUDRAFT_99563</name>
</gene>
<reference evidence="1 2" key="1">
    <citation type="journal article" date="2012" name="Proc. Natl. Acad. Sci. U.S.A.">
        <title>Comparative genomics of Ceriporiopsis subvermispora and Phanerochaete chrysosporium provide insight into selective ligninolysis.</title>
        <authorList>
            <person name="Fernandez-Fueyo E."/>
            <person name="Ruiz-Duenas F.J."/>
            <person name="Ferreira P."/>
            <person name="Floudas D."/>
            <person name="Hibbett D.S."/>
            <person name="Canessa P."/>
            <person name="Larrondo L.F."/>
            <person name="James T.Y."/>
            <person name="Seelenfreund D."/>
            <person name="Lobos S."/>
            <person name="Polanco R."/>
            <person name="Tello M."/>
            <person name="Honda Y."/>
            <person name="Watanabe T."/>
            <person name="Watanabe T."/>
            <person name="Ryu J.S."/>
            <person name="Kubicek C.P."/>
            <person name="Schmoll M."/>
            <person name="Gaskell J."/>
            <person name="Hammel K.E."/>
            <person name="St John F.J."/>
            <person name="Vanden Wymelenberg A."/>
            <person name="Sabat G."/>
            <person name="Splinter BonDurant S."/>
            <person name="Syed K."/>
            <person name="Yadav J.S."/>
            <person name="Doddapaneni H."/>
            <person name="Subramanian V."/>
            <person name="Lavin J.L."/>
            <person name="Oguiza J.A."/>
            <person name="Perez G."/>
            <person name="Pisabarro A.G."/>
            <person name="Ramirez L."/>
            <person name="Santoyo F."/>
            <person name="Master E."/>
            <person name="Coutinho P.M."/>
            <person name="Henrissat B."/>
            <person name="Lombard V."/>
            <person name="Magnuson J.K."/>
            <person name="Kuees U."/>
            <person name="Hori C."/>
            <person name="Igarashi K."/>
            <person name="Samejima M."/>
            <person name="Held B.W."/>
            <person name="Barry K.W."/>
            <person name="LaButti K.M."/>
            <person name="Lapidus A."/>
            <person name="Lindquist E.A."/>
            <person name="Lucas S.M."/>
            <person name="Riley R."/>
            <person name="Salamov A.A."/>
            <person name="Hoffmeister D."/>
            <person name="Schwenk D."/>
            <person name="Hadar Y."/>
            <person name="Yarden O."/>
            <person name="de Vries R.P."/>
            <person name="Wiebenga A."/>
            <person name="Stenlid J."/>
            <person name="Eastwood D."/>
            <person name="Grigoriev I.V."/>
            <person name="Berka R.M."/>
            <person name="Blanchette R.A."/>
            <person name="Kersten P."/>
            <person name="Martinez A.T."/>
            <person name="Vicuna R."/>
            <person name="Cullen D."/>
        </authorList>
    </citation>
    <scope>NUCLEOTIDE SEQUENCE [LARGE SCALE GENOMIC DNA]</scope>
    <source>
        <strain evidence="1 2">B</strain>
    </source>
</reference>
<protein>
    <submittedName>
        <fullName evidence="1">Uncharacterized protein</fullName>
    </submittedName>
</protein>
<evidence type="ECO:0000313" key="2">
    <source>
        <dbReference type="Proteomes" id="UP000016930"/>
    </source>
</evidence>
<dbReference type="EMBL" id="KB445811">
    <property type="protein sequence ID" value="EMD32487.1"/>
    <property type="molecule type" value="Genomic_DNA"/>
</dbReference>
<dbReference type="Proteomes" id="UP000016930">
    <property type="component" value="Unassembled WGS sequence"/>
</dbReference>
<dbReference type="AlphaFoldDB" id="M2R2N3"/>
<organism evidence="1 2">
    <name type="scientific">Ceriporiopsis subvermispora (strain B)</name>
    <name type="common">White-rot fungus</name>
    <name type="synonym">Gelatoporia subvermispora</name>
    <dbReference type="NCBI Taxonomy" id="914234"/>
    <lineage>
        <taxon>Eukaryota</taxon>
        <taxon>Fungi</taxon>
        <taxon>Dikarya</taxon>
        <taxon>Basidiomycota</taxon>
        <taxon>Agaricomycotina</taxon>
        <taxon>Agaricomycetes</taxon>
        <taxon>Polyporales</taxon>
        <taxon>Gelatoporiaceae</taxon>
        <taxon>Gelatoporia</taxon>
    </lineage>
</organism>
<dbReference type="HOGENOM" id="CLU_1844838_0_0_1"/>
<sequence>MSSGHTLFTPAAVLPPWMEREKGDDTPWMPMVVRGAVEELRGWECMDSRSFSPTKLPRRAYFEWWEELDPKAKRVDALCGGQVLSYKNLPVSVILTGYITEWGSTQWGDQYLRVKLLNDADWEGMDRAGFFRSVDGSCE</sequence>
<accession>M2R2N3</accession>